<dbReference type="GO" id="GO:0005737">
    <property type="term" value="C:cytoplasm"/>
    <property type="evidence" value="ECO:0007669"/>
    <property type="project" value="TreeGrafter"/>
</dbReference>
<dbReference type="Gene3D" id="3.40.50.300">
    <property type="entry name" value="P-loop containing nucleotide triphosphate hydrolases"/>
    <property type="match status" value="1"/>
</dbReference>
<reference evidence="9 10" key="1">
    <citation type="submission" date="2015-12" db="EMBL/GenBank/DDBJ databases">
        <title>The genome of Folsomia candida.</title>
        <authorList>
            <person name="Faddeeva A."/>
            <person name="Derks M.F."/>
            <person name="Anvar Y."/>
            <person name="Smit S."/>
            <person name="Van Straalen N."/>
            <person name="Roelofs D."/>
        </authorList>
    </citation>
    <scope>NUCLEOTIDE SEQUENCE [LARGE SCALE GENOMIC DNA]</scope>
    <source>
        <strain evidence="9 10">VU population</strain>
        <tissue evidence="9">Whole body</tissue>
    </source>
</reference>
<sequence length="1623" mass="186127">MAISPWRERSDFIAIEQLGTGSFGSVWKARHLPAAQNYAIKQVFINKTLQYFGGDVNKLYREVQNMEHLQNKLFHPNVVQYRHCWLEGENVRDNVLQAKEINWDRGSSQPELPETNFLFIQMELCETNLKDWMIRNKKMGKENKIVDQVKPLILQLSDALAYIHRQGVVHRDLKPANIFGKGQSDSDLQWKLGDFGLSSRSICDPSLVGTPQYRSPDEENTEKSDVVYMLNPNHDERPDSGEVFNQFQKELSNSKPQSAVKQILSTEDTPKAKPIWFQMQKPVQNFVGRANFLEILEDAFQLKANITSILGLGGVGKSEIVKKFATDKYNAGQANCIWFDSSNSQSFAMAVKNLARELKVMDAAVDDSYLFQQCYTQLTTNGCETILIINNADSIYTELEIFLRSFRAYPPSTSLPIVLITTRVRSVATLSGGEIIEISVLRDSEVLELIRTTILACDVEDAARLGSLLQNFPLALQQAIAYIRERCKINATTRPFTVQKYIEIFEAQKKKLLGHKLSLQEHDYSLTTLTTWNLNFHSIISHPESGQLAKEILNMWGYSFSPDGEEERYFGRKRFDMFNSRETSIVINVMLAPGWTNRKNYLSLHSTYDDYSELDELEDDVRPSAEAIQLIRSYSLCGLEMRFNYFKKDTQFVTMHRYREWSTGGSAKRFQNRERFIGTLWTYCAGCKELSFLFVRSINQIWKDACPGYLPALENTVLKNILGNVTSDGIVHSYSETFILQKYILQNELNHRLGFNRNDPFPQIRRTPEYKFLGNGFISDDLFTLYCKVPPENPVSYDVLSLVLMQVSNKEYSNLGHSLQNCIENMQHILFRLMNLMAGWPVIEEPIDSEISIRCVLILAGRILELMENFENQQFLENLSRFCCLVAEKLNTLCIPGLKHLFRMIQFSLLGSSNVDSSLNKLQQEFDDKVENPELKSITSSDAYTISLLIRVRLTSCPAPLAASLFHDIILEPEFVTITPFDNLVASLKKIKNFKVVEKILIEALLKAYDLCTDERYSSAQMLITAANLAELDILWKNEMYNSSAAVCKLLPPLCKFNAHFDYPNMVPDWMDDFILRASLVGFELEGPLLALEDVESICPSDNNPVSLRTVVLKLPSNAITVVSPGNMILHSHQKLWDTKDYTGWLQNVQQEVSSLEDTHMQGYTEAKIAEELCYMLVNCKSFEEIPTTVVTWATLYLLEHHSNIKQTGLQLVSTIRDIIKTANSPAELTNFTHGLITLGKIILENQKNKERVQLNSFHLVQLNNLWYILNALAIITEENCYTETSITWFEALFDVDGKVSKSLQFYQVVNKLKHFGEHADTDTFPIICTLILSLVKQYDKFEGAESLLGLHRLIDSFVAECFRFSTFKEIVQLCQGLEKAGEVKATTLIAELAQYYTIRNVGKRYKYNGKNWMFVDCLRLYRTALKIIDCPNFKQGLLEELRLFLNEINKFYENDEDISDSGDFGYNNMEKLYVFLLKYGDESFSLKQLLFNILNIHFNDGDFMSIYDFGLTISRIRMSSIVLQTELDDGLEEIVYCLRCACEQNSDRVKGWFEHKLRSPWLVEDNRKLFIDKVDEVLKEFGVEMDPEVDEDPEDSDDFEESLEEIAFIEPSLSVIAGRDSS</sequence>
<dbReference type="GO" id="GO:0005525">
    <property type="term" value="F:GTP binding"/>
    <property type="evidence" value="ECO:0007669"/>
    <property type="project" value="InterPro"/>
</dbReference>
<feature type="domain" description="Protein kinase" evidence="8">
    <location>
        <begin position="12"/>
        <end position="301"/>
    </location>
</feature>
<dbReference type="InterPro" id="IPR002182">
    <property type="entry name" value="NB-ARC"/>
</dbReference>
<evidence type="ECO:0000313" key="10">
    <source>
        <dbReference type="Proteomes" id="UP000198287"/>
    </source>
</evidence>
<dbReference type="PROSITE" id="PS50011">
    <property type="entry name" value="PROTEIN_KINASE_DOM"/>
    <property type="match status" value="1"/>
</dbReference>
<keyword evidence="4 7" id="KW-0547">Nucleotide-binding</keyword>
<evidence type="ECO:0000256" key="4">
    <source>
        <dbReference type="ARBA" id="ARBA00022741"/>
    </source>
</evidence>
<dbReference type="InterPro" id="IPR011009">
    <property type="entry name" value="Kinase-like_dom_sf"/>
</dbReference>
<dbReference type="GO" id="GO:0004694">
    <property type="term" value="F:eukaryotic translation initiation factor 2alpha kinase activity"/>
    <property type="evidence" value="ECO:0007669"/>
    <property type="project" value="TreeGrafter"/>
</dbReference>
<protein>
    <recommendedName>
        <fullName evidence="1">non-specific serine/threonine protein kinase</fullName>
        <ecNumber evidence="1">2.7.11.1</ecNumber>
    </recommendedName>
</protein>
<keyword evidence="5 9" id="KW-0418">Kinase</keyword>
<keyword evidence="10" id="KW-1185">Reference proteome</keyword>
<keyword evidence="6 7" id="KW-0067">ATP-binding</keyword>
<dbReference type="GO" id="GO:0005524">
    <property type="term" value="F:ATP binding"/>
    <property type="evidence" value="ECO:0007669"/>
    <property type="project" value="UniProtKB-UniRule"/>
</dbReference>
<dbReference type="GO" id="GO:0003924">
    <property type="term" value="F:GTPase activity"/>
    <property type="evidence" value="ECO:0007669"/>
    <property type="project" value="InterPro"/>
</dbReference>
<evidence type="ECO:0000256" key="7">
    <source>
        <dbReference type="PROSITE-ProRule" id="PRU10141"/>
    </source>
</evidence>
<gene>
    <name evidence="9" type="ORF">Fcan01_17068</name>
</gene>
<evidence type="ECO:0000256" key="2">
    <source>
        <dbReference type="ARBA" id="ARBA00022527"/>
    </source>
</evidence>
<dbReference type="InterPro" id="IPR027417">
    <property type="entry name" value="P-loop_NTPase"/>
</dbReference>
<dbReference type="EMBL" id="LNIX01000012">
    <property type="protein sequence ID" value="OXA48304.1"/>
    <property type="molecule type" value="Genomic_DNA"/>
</dbReference>
<accession>A0A226DU07</accession>
<comment type="caution">
    <text evidence="9">The sequence shown here is derived from an EMBL/GenBank/DDBJ whole genome shotgun (WGS) entry which is preliminary data.</text>
</comment>
<name>A0A226DU07_FOLCA</name>
<dbReference type="SMART" id="SM00220">
    <property type="entry name" value="S_TKc"/>
    <property type="match status" value="1"/>
</dbReference>
<evidence type="ECO:0000256" key="6">
    <source>
        <dbReference type="ARBA" id="ARBA00022840"/>
    </source>
</evidence>
<dbReference type="OrthoDB" id="7617259at2759"/>
<dbReference type="STRING" id="158441.A0A226DU07"/>
<organism evidence="9 10">
    <name type="scientific">Folsomia candida</name>
    <name type="common">Springtail</name>
    <dbReference type="NCBI Taxonomy" id="158441"/>
    <lineage>
        <taxon>Eukaryota</taxon>
        <taxon>Metazoa</taxon>
        <taxon>Ecdysozoa</taxon>
        <taxon>Arthropoda</taxon>
        <taxon>Hexapoda</taxon>
        <taxon>Collembola</taxon>
        <taxon>Entomobryomorpha</taxon>
        <taxon>Isotomoidea</taxon>
        <taxon>Isotomidae</taxon>
        <taxon>Proisotominae</taxon>
        <taxon>Folsomia</taxon>
    </lineage>
</organism>
<dbReference type="SUPFAM" id="SSF52540">
    <property type="entry name" value="P-loop containing nucleoside triphosphate hydrolases"/>
    <property type="match status" value="1"/>
</dbReference>
<feature type="binding site" evidence="7">
    <location>
        <position position="41"/>
    </location>
    <ligand>
        <name>ATP</name>
        <dbReference type="ChEBI" id="CHEBI:30616"/>
    </ligand>
</feature>
<dbReference type="PROSITE" id="PS00107">
    <property type="entry name" value="PROTEIN_KINASE_ATP"/>
    <property type="match status" value="1"/>
</dbReference>
<dbReference type="Proteomes" id="UP000198287">
    <property type="component" value="Unassembled WGS sequence"/>
</dbReference>
<dbReference type="InterPro" id="IPR017441">
    <property type="entry name" value="Protein_kinase_ATP_BS"/>
</dbReference>
<dbReference type="InterPro" id="IPR000719">
    <property type="entry name" value="Prot_kinase_dom"/>
</dbReference>
<evidence type="ECO:0000259" key="8">
    <source>
        <dbReference type="PROSITE" id="PS50011"/>
    </source>
</evidence>
<keyword evidence="2" id="KW-0723">Serine/threonine-protein kinase</keyword>
<dbReference type="PANTHER" id="PTHR11042">
    <property type="entry name" value="EUKARYOTIC TRANSLATION INITIATION FACTOR 2-ALPHA KINASE EIF2-ALPHA KINASE -RELATED"/>
    <property type="match status" value="1"/>
</dbReference>
<dbReference type="SUPFAM" id="SSF56112">
    <property type="entry name" value="Protein kinase-like (PK-like)"/>
    <property type="match status" value="1"/>
</dbReference>
<dbReference type="PANTHER" id="PTHR11042:SF160">
    <property type="entry name" value="EUKARYOTIC TRANSLATION INITIATION FACTOR 2-ALPHA KINASE 1"/>
    <property type="match status" value="1"/>
</dbReference>
<dbReference type="Gene3D" id="1.10.510.10">
    <property type="entry name" value="Transferase(Phosphotransferase) domain 1"/>
    <property type="match status" value="1"/>
</dbReference>
<evidence type="ECO:0000313" key="9">
    <source>
        <dbReference type="EMBL" id="OXA48304.1"/>
    </source>
</evidence>
<evidence type="ECO:0000256" key="1">
    <source>
        <dbReference type="ARBA" id="ARBA00012513"/>
    </source>
</evidence>
<keyword evidence="3" id="KW-0808">Transferase</keyword>
<dbReference type="Pfam" id="PF00069">
    <property type="entry name" value="Pkinase"/>
    <property type="match status" value="1"/>
</dbReference>
<dbReference type="Pfam" id="PF00931">
    <property type="entry name" value="NB-ARC"/>
    <property type="match status" value="1"/>
</dbReference>
<evidence type="ECO:0000256" key="5">
    <source>
        <dbReference type="ARBA" id="ARBA00022777"/>
    </source>
</evidence>
<proteinExistence type="predicted"/>
<dbReference type="InterPro" id="IPR050339">
    <property type="entry name" value="CC_SR_Kinase"/>
</dbReference>
<dbReference type="EC" id="2.7.11.1" evidence="1"/>
<evidence type="ECO:0000256" key="3">
    <source>
        <dbReference type="ARBA" id="ARBA00022679"/>
    </source>
</evidence>
<dbReference type="Gene3D" id="3.30.200.20">
    <property type="entry name" value="Phosphorylase Kinase, domain 1"/>
    <property type="match status" value="1"/>
</dbReference>
<dbReference type="GO" id="GO:0005634">
    <property type="term" value="C:nucleus"/>
    <property type="evidence" value="ECO:0007669"/>
    <property type="project" value="TreeGrafter"/>
</dbReference>